<dbReference type="Gene3D" id="3.40.50.1910">
    <property type="match status" value="1"/>
</dbReference>
<dbReference type="Proteomes" id="UP000053477">
    <property type="component" value="Unassembled WGS sequence"/>
</dbReference>
<evidence type="ECO:0000256" key="1">
    <source>
        <dbReference type="ARBA" id="ARBA00009884"/>
    </source>
</evidence>
<dbReference type="Gene3D" id="3.40.50.2060">
    <property type="match status" value="1"/>
</dbReference>
<evidence type="ECO:0000313" key="4">
    <source>
        <dbReference type="Proteomes" id="UP000053477"/>
    </source>
</evidence>
<protein>
    <submittedName>
        <fullName evidence="3">Sec1-like protein</fullName>
    </submittedName>
</protein>
<dbReference type="OrthoDB" id="10262287at2759"/>
<gene>
    <name evidence="3" type="ORF">SCHPADRAFT_906116</name>
</gene>
<dbReference type="Pfam" id="PF00995">
    <property type="entry name" value="Sec1"/>
    <property type="match status" value="1"/>
</dbReference>
<dbReference type="InterPro" id="IPR043154">
    <property type="entry name" value="Sec-1-like_dom1"/>
</dbReference>
<evidence type="ECO:0000256" key="2">
    <source>
        <dbReference type="SAM" id="MobiDB-lite"/>
    </source>
</evidence>
<keyword evidence="4" id="KW-1185">Reference proteome</keyword>
<comment type="similarity">
    <text evidence="1">Belongs to the STXBP/unc-18/SEC1 family.</text>
</comment>
<dbReference type="GO" id="GO:0016192">
    <property type="term" value="P:vesicle-mediated transport"/>
    <property type="evidence" value="ECO:0007669"/>
    <property type="project" value="InterPro"/>
</dbReference>
<dbReference type="Gene3D" id="3.90.830.10">
    <property type="entry name" value="Syntaxin Binding Protein 1, Chain A, domain 2"/>
    <property type="match status" value="1"/>
</dbReference>
<reference evidence="3 4" key="1">
    <citation type="submission" date="2015-04" db="EMBL/GenBank/DDBJ databases">
        <title>Complete genome sequence of Schizopora paradoxa KUC8140, a cosmopolitan wood degrader in East Asia.</title>
        <authorList>
            <consortium name="DOE Joint Genome Institute"/>
            <person name="Min B."/>
            <person name="Park H."/>
            <person name="Jang Y."/>
            <person name="Kim J.-J."/>
            <person name="Kim K.H."/>
            <person name="Pangilinan J."/>
            <person name="Lipzen A."/>
            <person name="Riley R."/>
            <person name="Grigoriev I.V."/>
            <person name="Spatafora J.W."/>
            <person name="Choi I.-G."/>
        </authorList>
    </citation>
    <scope>NUCLEOTIDE SEQUENCE [LARGE SCALE GENOMIC DNA]</scope>
    <source>
        <strain evidence="3 4">KUC8140</strain>
    </source>
</reference>
<name>A0A0H2RPB7_9AGAM</name>
<dbReference type="InterPro" id="IPR027482">
    <property type="entry name" value="Sec1-like_dom2"/>
</dbReference>
<dbReference type="InterPro" id="IPR036045">
    <property type="entry name" value="Sec1-like_sf"/>
</dbReference>
<dbReference type="EMBL" id="KQ086003">
    <property type="protein sequence ID" value="KLO11328.1"/>
    <property type="molecule type" value="Genomic_DNA"/>
</dbReference>
<sequence length="696" mass="75108">MSRTATQTAEDESTTVSEVDIEDEGKVDLSLLRELGKNGLINALNSVNGVKTLVLDPTVAGPLGLLTEVSLLKQHGVDKMFWLEAGPLTATTTNIVYLTRGKISWIKIIADQIKRHVKDGTKHLYTILLVPRTSSLVSRVLEEEGVLGEVTISAFNMQFIPLEDDLLSLEHENAFKEIWVDGDETAVFESAQALITFQKLFGLFPRIIGKGDSAGRLTGLLQRQIKELDGGSKSDKLLTRSDKIDSLIILDRRVDMITPMLTQLTYEGLVEETLGIKNSYVELPASLLTTAKPPQGTSQVDANASPSLATPSASTLQKEPKKKHQLTATNDILFRELRDLNFSGVGLRLNKTARRLEEDFKGNLKAKTVAQLRDFVGKLGGLQSQQQSLRIHIGLTEMITPSTRTEVFNKSLEIQQNLLSNYETSTQIAAIEDLIAQGASMQLVLRLLCLASIVTGGIKTKTLEPLKREILQSYGYEYLPVILALSSPPLGLLLPNPLPPSAASLASTKIPYSNLRKALRLVNEDPDDFDDPADISYVYSGYAPMSVRLVQCVAQKGAVLKVGEGGDAARKGKGVAGGKARAHPIVGWKGFEDVLESIPGETFDVAQVGPTGTEASIAQTVASSLLSSEKSSTTVVFFLGGCTYTEIAALRWVGRQNKGRRILIATTGIVSGASIMNSLAGAVSSGAASKDTTPQL</sequence>
<dbReference type="Gene3D" id="1.25.40.850">
    <property type="match status" value="1"/>
</dbReference>
<organism evidence="3 4">
    <name type="scientific">Schizopora paradoxa</name>
    <dbReference type="NCBI Taxonomy" id="27342"/>
    <lineage>
        <taxon>Eukaryota</taxon>
        <taxon>Fungi</taxon>
        <taxon>Dikarya</taxon>
        <taxon>Basidiomycota</taxon>
        <taxon>Agaricomycotina</taxon>
        <taxon>Agaricomycetes</taxon>
        <taxon>Hymenochaetales</taxon>
        <taxon>Schizoporaceae</taxon>
        <taxon>Schizopora</taxon>
    </lineage>
</organism>
<accession>A0A0H2RPB7</accession>
<dbReference type="SUPFAM" id="SSF56815">
    <property type="entry name" value="Sec1/munc18-like (SM) proteins"/>
    <property type="match status" value="1"/>
</dbReference>
<dbReference type="InterPro" id="IPR043155">
    <property type="entry name" value="VPS33_dom3b"/>
</dbReference>
<dbReference type="STRING" id="27342.A0A0H2RPB7"/>
<evidence type="ECO:0000313" key="3">
    <source>
        <dbReference type="EMBL" id="KLO11328.1"/>
    </source>
</evidence>
<dbReference type="PANTHER" id="PTHR11679">
    <property type="entry name" value="VESICLE PROTEIN SORTING-ASSOCIATED"/>
    <property type="match status" value="1"/>
</dbReference>
<dbReference type="AlphaFoldDB" id="A0A0H2RPB7"/>
<dbReference type="InterPro" id="IPR001619">
    <property type="entry name" value="Sec1-like"/>
</dbReference>
<dbReference type="InterPro" id="IPR043127">
    <property type="entry name" value="Sec-1-like_dom3a"/>
</dbReference>
<proteinExistence type="inferred from homology"/>
<feature type="region of interest" description="Disordered" evidence="2">
    <location>
        <begin position="291"/>
        <end position="324"/>
    </location>
</feature>
<dbReference type="FunCoup" id="A0A0H2RPB7">
    <property type="interactions" value="533"/>
</dbReference>
<feature type="compositionally biased region" description="Low complexity" evidence="2">
    <location>
        <begin position="302"/>
        <end position="316"/>
    </location>
</feature>
<dbReference type="InParanoid" id="A0A0H2RPB7"/>